<evidence type="ECO:0000256" key="10">
    <source>
        <dbReference type="ARBA" id="ARBA00023012"/>
    </source>
</evidence>
<evidence type="ECO:0000256" key="7">
    <source>
        <dbReference type="ARBA" id="ARBA00022741"/>
    </source>
</evidence>
<dbReference type="InterPro" id="IPR005467">
    <property type="entry name" value="His_kinase_dom"/>
</dbReference>
<keyword evidence="6 15" id="KW-0808">Transferase</keyword>
<dbReference type="SUPFAM" id="SSF158472">
    <property type="entry name" value="HAMP domain-like"/>
    <property type="match status" value="1"/>
</dbReference>
<evidence type="ECO:0000256" key="1">
    <source>
        <dbReference type="ARBA" id="ARBA00000085"/>
    </source>
</evidence>
<dbReference type="Proteomes" id="UP001057134">
    <property type="component" value="Chromosome"/>
</dbReference>
<dbReference type="SMART" id="SM00388">
    <property type="entry name" value="HisKA"/>
    <property type="match status" value="1"/>
</dbReference>
<dbReference type="InterPro" id="IPR003660">
    <property type="entry name" value="HAMP_dom"/>
</dbReference>
<accession>A0ABY4RR26</accession>
<dbReference type="PROSITE" id="PS50109">
    <property type="entry name" value="HIS_KIN"/>
    <property type="match status" value="1"/>
</dbReference>
<keyword evidence="16" id="KW-1185">Reference proteome</keyword>
<keyword evidence="8 15" id="KW-0418">Kinase</keyword>
<evidence type="ECO:0000256" key="8">
    <source>
        <dbReference type="ARBA" id="ARBA00022777"/>
    </source>
</evidence>
<evidence type="ECO:0000256" key="2">
    <source>
        <dbReference type="ARBA" id="ARBA00004651"/>
    </source>
</evidence>
<comment type="subcellular location">
    <subcellularLocation>
        <location evidence="2">Cell membrane</location>
        <topology evidence="2">Multi-pass membrane protein</topology>
    </subcellularLocation>
</comment>
<evidence type="ECO:0000259" key="13">
    <source>
        <dbReference type="PROSITE" id="PS50109"/>
    </source>
</evidence>
<evidence type="ECO:0000256" key="5">
    <source>
        <dbReference type="ARBA" id="ARBA00022553"/>
    </source>
</evidence>
<evidence type="ECO:0000256" key="9">
    <source>
        <dbReference type="ARBA" id="ARBA00022840"/>
    </source>
</evidence>
<dbReference type="Pfam" id="PF00672">
    <property type="entry name" value="HAMP"/>
    <property type="match status" value="1"/>
</dbReference>
<keyword evidence="4" id="KW-1003">Cell membrane</keyword>
<dbReference type="Gene3D" id="1.10.287.130">
    <property type="match status" value="1"/>
</dbReference>
<sequence length="397" mass="44106">MHIKFLPLRVRLTLLMALILSIACFSLMAALIYTARVVYVAPQLVPRVSASEEMGREPLPASISSVPPIPSPPPIPSVPSVLIEQQIYFASTGFLCVILIIASGSVLAYRVAGGALKPVTDLSKEIEEIDENNLYRQVQVPPAKDEVARLSLSFNRMTRKLEKSFMAHKHFTANAAHELKTPIAAMLARIEVVQLGGPPSLEEYKEALQDLQCNAERLNTLVYDLLRMNADLNVAACATFSAKELFQSIVSELAAEIQSKHIDVEVRLEDIPVYGERNLLQRAFSNIFHNAIKYNKPNGSIQITGTRHPDTTRIIIADTGLGFQRINWTKSSNLSTAWTSRVPESWGATDWDCPLPRRSSTSIVAPYKSKAKWAWAPHSRFNCLTYAINLELTFPPV</sequence>
<keyword evidence="7" id="KW-0547">Nucleotide-binding</keyword>
<evidence type="ECO:0000256" key="11">
    <source>
        <dbReference type="ARBA" id="ARBA00023136"/>
    </source>
</evidence>
<organism evidence="15 16">
    <name type="scientific">Paenibacillus konkukensis</name>
    <dbReference type="NCBI Taxonomy" id="2020716"/>
    <lineage>
        <taxon>Bacteria</taxon>
        <taxon>Bacillati</taxon>
        <taxon>Bacillota</taxon>
        <taxon>Bacilli</taxon>
        <taxon>Bacillales</taxon>
        <taxon>Paenibacillaceae</taxon>
        <taxon>Paenibacillus</taxon>
    </lineage>
</organism>
<evidence type="ECO:0000313" key="15">
    <source>
        <dbReference type="EMBL" id="UQZ84588.1"/>
    </source>
</evidence>
<evidence type="ECO:0000313" key="16">
    <source>
        <dbReference type="Proteomes" id="UP001057134"/>
    </source>
</evidence>
<proteinExistence type="predicted"/>
<keyword evidence="12" id="KW-0812">Transmembrane</keyword>
<dbReference type="InterPro" id="IPR036890">
    <property type="entry name" value="HATPase_C_sf"/>
</dbReference>
<evidence type="ECO:0000256" key="6">
    <source>
        <dbReference type="ARBA" id="ARBA00022679"/>
    </source>
</evidence>
<dbReference type="InterPro" id="IPR036097">
    <property type="entry name" value="HisK_dim/P_sf"/>
</dbReference>
<keyword evidence="12" id="KW-1133">Transmembrane helix</keyword>
<feature type="domain" description="HAMP" evidence="14">
    <location>
        <begin position="113"/>
        <end position="166"/>
    </location>
</feature>
<keyword evidence="9" id="KW-0067">ATP-binding</keyword>
<reference evidence="15" key="1">
    <citation type="submission" date="2018-02" db="EMBL/GenBank/DDBJ databases">
        <authorList>
            <person name="Kim S.-K."/>
            <person name="Jung H.-I."/>
            <person name="Lee S.-W."/>
        </authorList>
    </citation>
    <scope>NUCLEOTIDE SEQUENCE</scope>
    <source>
        <strain evidence="15">SK3146</strain>
    </source>
</reference>
<dbReference type="InterPro" id="IPR050428">
    <property type="entry name" value="TCS_sensor_his_kinase"/>
</dbReference>
<dbReference type="SUPFAM" id="SSF47384">
    <property type="entry name" value="Homodimeric domain of signal transducing histidine kinase"/>
    <property type="match status" value="1"/>
</dbReference>
<dbReference type="EMBL" id="CP027059">
    <property type="protein sequence ID" value="UQZ84588.1"/>
    <property type="molecule type" value="Genomic_DNA"/>
</dbReference>
<dbReference type="Gene3D" id="3.30.565.10">
    <property type="entry name" value="Histidine kinase-like ATPase, C-terminal domain"/>
    <property type="match status" value="1"/>
</dbReference>
<dbReference type="EC" id="2.7.13.3" evidence="3"/>
<evidence type="ECO:0000256" key="12">
    <source>
        <dbReference type="SAM" id="Phobius"/>
    </source>
</evidence>
<evidence type="ECO:0000256" key="3">
    <source>
        <dbReference type="ARBA" id="ARBA00012438"/>
    </source>
</evidence>
<keyword evidence="5" id="KW-0597">Phosphoprotein</keyword>
<dbReference type="PANTHER" id="PTHR45436:SF5">
    <property type="entry name" value="SENSOR HISTIDINE KINASE TRCS"/>
    <property type="match status" value="1"/>
</dbReference>
<dbReference type="PANTHER" id="PTHR45436">
    <property type="entry name" value="SENSOR HISTIDINE KINASE YKOH"/>
    <property type="match status" value="1"/>
</dbReference>
<dbReference type="Pfam" id="PF00512">
    <property type="entry name" value="HisKA"/>
    <property type="match status" value="1"/>
</dbReference>
<keyword evidence="10" id="KW-0902">Two-component regulatory system</keyword>
<keyword evidence="11 12" id="KW-0472">Membrane</keyword>
<gene>
    <name evidence="15" type="primary">baeS_2</name>
    <name evidence="15" type="ORF">SK3146_03843</name>
</gene>
<dbReference type="CDD" id="cd00082">
    <property type="entry name" value="HisKA"/>
    <property type="match status" value="1"/>
</dbReference>
<dbReference type="GO" id="GO:0004673">
    <property type="term" value="F:protein histidine kinase activity"/>
    <property type="evidence" value="ECO:0007669"/>
    <property type="project" value="UniProtKB-EC"/>
</dbReference>
<reference evidence="15" key="2">
    <citation type="journal article" date="2021" name="J Anim Sci Technol">
        <title>Complete genome sequence of Paenibacillus konkukensis sp. nov. SK3146 as a potential probiotic strain.</title>
        <authorList>
            <person name="Jung H.I."/>
            <person name="Park S."/>
            <person name="Niu K.M."/>
            <person name="Lee S.W."/>
            <person name="Kothari D."/>
            <person name="Yi K.J."/>
            <person name="Kim S.K."/>
        </authorList>
    </citation>
    <scope>NUCLEOTIDE SEQUENCE</scope>
    <source>
        <strain evidence="15">SK3146</strain>
    </source>
</reference>
<dbReference type="RefSeq" id="WP_249860339.1">
    <property type="nucleotide sequence ID" value="NZ_CP027059.1"/>
</dbReference>
<protein>
    <recommendedName>
        <fullName evidence="3">histidine kinase</fullName>
        <ecNumber evidence="3">2.7.13.3</ecNumber>
    </recommendedName>
</protein>
<name>A0ABY4RR26_9BACL</name>
<dbReference type="PROSITE" id="PS50885">
    <property type="entry name" value="HAMP"/>
    <property type="match status" value="1"/>
</dbReference>
<dbReference type="SMART" id="SM00304">
    <property type="entry name" value="HAMP"/>
    <property type="match status" value="1"/>
</dbReference>
<dbReference type="InterPro" id="IPR003661">
    <property type="entry name" value="HisK_dim/P_dom"/>
</dbReference>
<evidence type="ECO:0000256" key="4">
    <source>
        <dbReference type="ARBA" id="ARBA00022475"/>
    </source>
</evidence>
<dbReference type="Gene3D" id="6.10.340.10">
    <property type="match status" value="1"/>
</dbReference>
<evidence type="ECO:0000259" key="14">
    <source>
        <dbReference type="PROSITE" id="PS50885"/>
    </source>
</evidence>
<dbReference type="SUPFAM" id="SSF55874">
    <property type="entry name" value="ATPase domain of HSP90 chaperone/DNA topoisomerase II/histidine kinase"/>
    <property type="match status" value="1"/>
</dbReference>
<feature type="transmembrane region" description="Helical" evidence="12">
    <location>
        <begin position="12"/>
        <end position="35"/>
    </location>
</feature>
<feature type="transmembrane region" description="Helical" evidence="12">
    <location>
        <begin position="87"/>
        <end position="109"/>
    </location>
</feature>
<dbReference type="CDD" id="cd06225">
    <property type="entry name" value="HAMP"/>
    <property type="match status" value="1"/>
</dbReference>
<feature type="domain" description="Histidine kinase" evidence="13">
    <location>
        <begin position="174"/>
        <end position="323"/>
    </location>
</feature>
<comment type="catalytic activity">
    <reaction evidence="1">
        <text>ATP + protein L-histidine = ADP + protein N-phospho-L-histidine.</text>
        <dbReference type="EC" id="2.7.13.3"/>
    </reaction>
</comment>
<dbReference type="PROSITE" id="PS51257">
    <property type="entry name" value="PROKAR_LIPOPROTEIN"/>
    <property type="match status" value="1"/>
</dbReference>